<name>A0A7X0R8Z9_9CLOT</name>
<evidence type="ECO:0000313" key="3">
    <source>
        <dbReference type="Proteomes" id="UP000585258"/>
    </source>
</evidence>
<feature type="chain" id="PRO_5039542513" description="Lipoprotein" evidence="1">
    <location>
        <begin position="21"/>
        <end position="175"/>
    </location>
</feature>
<comment type="caution">
    <text evidence="2">The sequence shown here is derived from an EMBL/GenBank/DDBJ whole genome shotgun (WGS) entry which is preliminary data.</text>
</comment>
<dbReference type="AlphaFoldDB" id="A0A7X0R8Z9"/>
<organism evidence="2 3">
    <name type="scientific">Clostridium gasigenes</name>
    <dbReference type="NCBI Taxonomy" id="94869"/>
    <lineage>
        <taxon>Bacteria</taxon>
        <taxon>Bacillati</taxon>
        <taxon>Bacillota</taxon>
        <taxon>Clostridia</taxon>
        <taxon>Eubacteriales</taxon>
        <taxon>Clostridiaceae</taxon>
        <taxon>Clostridium</taxon>
    </lineage>
</organism>
<protein>
    <recommendedName>
        <fullName evidence="4">Lipoprotein</fullName>
    </recommendedName>
</protein>
<accession>A0A7X0R8Z9</accession>
<proteinExistence type="predicted"/>
<evidence type="ECO:0000313" key="2">
    <source>
        <dbReference type="EMBL" id="MBB6716024.1"/>
    </source>
</evidence>
<gene>
    <name evidence="2" type="ORF">H7E68_15065</name>
</gene>
<evidence type="ECO:0008006" key="4">
    <source>
        <dbReference type="Google" id="ProtNLM"/>
    </source>
</evidence>
<dbReference type="RefSeq" id="WP_185165150.1">
    <property type="nucleotide sequence ID" value="NZ_JACKWV010000008.1"/>
</dbReference>
<dbReference type="Proteomes" id="UP000585258">
    <property type="component" value="Unassembled WGS sequence"/>
</dbReference>
<keyword evidence="1" id="KW-0732">Signal</keyword>
<dbReference type="EMBL" id="JACKWY010000010">
    <property type="protein sequence ID" value="MBB6716024.1"/>
    <property type="molecule type" value="Genomic_DNA"/>
</dbReference>
<evidence type="ECO:0000256" key="1">
    <source>
        <dbReference type="SAM" id="SignalP"/>
    </source>
</evidence>
<feature type="signal peptide" evidence="1">
    <location>
        <begin position="1"/>
        <end position="20"/>
    </location>
</feature>
<reference evidence="2 3" key="1">
    <citation type="submission" date="2020-08" db="EMBL/GenBank/DDBJ databases">
        <title>Clostridia isolated from Swiss meat.</title>
        <authorList>
            <person name="Wambui J."/>
            <person name="Stevens M.J.A."/>
            <person name="Stephan R."/>
        </authorList>
    </citation>
    <scope>NUCLEOTIDE SEQUENCE [LARGE SCALE GENOMIC DNA]</scope>
    <source>
        <strain evidence="2 3">CM001</strain>
    </source>
</reference>
<sequence>MKKRVVISLLTLATIITVFVSCSTNEKSIDNTKNIVEKGKEMITGDETTGKTVKNYSDNKKVSDYNLEKFKLDMESKNYRVEIIAKDKDFFDAPKFEVEIGEDKVSAYDYEELSTLEKDTSAITEKGLVINGTKSSWNKTPHYYKKGELLIIYDGDDIKIINSLYEILGSELYNT</sequence>
<dbReference type="PROSITE" id="PS51257">
    <property type="entry name" value="PROKAR_LIPOPROTEIN"/>
    <property type="match status" value="1"/>
</dbReference>